<dbReference type="RefSeq" id="WP_343055759.1">
    <property type="nucleotide sequence ID" value="NZ_JACIDY010000001.1"/>
</dbReference>
<proteinExistence type="predicted"/>
<evidence type="ECO:0000313" key="1">
    <source>
        <dbReference type="EMBL" id="MBB3939068.1"/>
    </source>
</evidence>
<sequence>MPDTPYVGGSSATPASVAPGGAPVRAAIARAAQATGMDFNYLLAQAKIESSLNPSAKAPTSSAAGLYQFTNGTWLQTLDRHGAEHGLGWAGDAISGGRITDPAMRAQIMALRYDPQASALMAGELASDNRAELATALGREPDAAELYLGHFLGIGGATTFLSALSANPGAIAAGILPQAAAANRSIFYGPGGPRTVGGVMDLIRGRVANAMETGGAQLWASAAGYDASNPATPGFTLPVGGPIAQEFHSAQAQMPAPTATPSRSMADTLNDSFGGSAAGAPAHIRDAYAKLARFGL</sequence>
<dbReference type="AlphaFoldDB" id="A0A7W6BW96"/>
<evidence type="ECO:0000313" key="2">
    <source>
        <dbReference type="Proteomes" id="UP000561459"/>
    </source>
</evidence>
<dbReference type="SUPFAM" id="SSF53955">
    <property type="entry name" value="Lysozyme-like"/>
    <property type="match status" value="1"/>
</dbReference>
<name>A0A7W6BW96_9SPHN</name>
<gene>
    <name evidence="1" type="ORF">GGR39_000697</name>
</gene>
<organism evidence="1 2">
    <name type="scientific">Novosphingobium fluoreni</name>
    <dbReference type="NCBI Taxonomy" id="1391222"/>
    <lineage>
        <taxon>Bacteria</taxon>
        <taxon>Pseudomonadati</taxon>
        <taxon>Pseudomonadota</taxon>
        <taxon>Alphaproteobacteria</taxon>
        <taxon>Sphingomonadales</taxon>
        <taxon>Sphingomonadaceae</taxon>
        <taxon>Novosphingobium</taxon>
    </lineage>
</organism>
<accession>A0A7W6BW96</accession>
<reference evidence="1 2" key="1">
    <citation type="submission" date="2020-08" db="EMBL/GenBank/DDBJ databases">
        <title>Genomic Encyclopedia of Type Strains, Phase IV (KMG-IV): sequencing the most valuable type-strain genomes for metagenomic binning, comparative biology and taxonomic classification.</title>
        <authorList>
            <person name="Goeker M."/>
        </authorList>
    </citation>
    <scope>NUCLEOTIDE SEQUENCE [LARGE SCALE GENOMIC DNA]</scope>
    <source>
        <strain evidence="1 2">DSM 27568</strain>
    </source>
</reference>
<dbReference type="InterPro" id="IPR023346">
    <property type="entry name" value="Lysozyme-like_dom_sf"/>
</dbReference>
<evidence type="ECO:0008006" key="3">
    <source>
        <dbReference type="Google" id="ProtNLM"/>
    </source>
</evidence>
<dbReference type="Gene3D" id="1.10.530.10">
    <property type="match status" value="1"/>
</dbReference>
<protein>
    <recommendedName>
        <fullName evidence="3">Transglycosylase</fullName>
    </recommendedName>
</protein>
<comment type="caution">
    <text evidence="1">The sequence shown here is derived from an EMBL/GenBank/DDBJ whole genome shotgun (WGS) entry which is preliminary data.</text>
</comment>
<dbReference type="Proteomes" id="UP000561459">
    <property type="component" value="Unassembled WGS sequence"/>
</dbReference>
<keyword evidence="2" id="KW-1185">Reference proteome</keyword>
<dbReference type="EMBL" id="JACIDY010000001">
    <property type="protein sequence ID" value="MBB3939068.1"/>
    <property type="molecule type" value="Genomic_DNA"/>
</dbReference>